<gene>
    <name evidence="3" type="ORF">ACFQSB_04100</name>
</gene>
<feature type="compositionally biased region" description="Basic and acidic residues" evidence="1">
    <location>
        <begin position="53"/>
        <end position="75"/>
    </location>
</feature>
<comment type="caution">
    <text evidence="3">The sequence shown here is derived from an EMBL/GenBank/DDBJ whole genome shotgun (WGS) entry which is preliminary data.</text>
</comment>
<sequence length="146" mass="15048">MVGKRSLMLLGPALLSLSLYTSGVAQASSAPRPATAVAGAQQAPAGPAGLRVLPRDRDDFKKGYGEGYLDGRDACKSGSGKKNKPQGLKAAEADYERGYSDGFDSAFGSCDKSEKKGKSSSSKKGKSEKGSSSKKGRSEMSSGTTD</sequence>
<feature type="region of interest" description="Disordered" evidence="1">
    <location>
        <begin position="104"/>
        <end position="146"/>
    </location>
</feature>
<name>A0ABW2NXR1_9ACTN</name>
<feature type="region of interest" description="Disordered" evidence="1">
    <location>
        <begin position="28"/>
        <end position="89"/>
    </location>
</feature>
<accession>A0ABW2NXR1</accession>
<evidence type="ECO:0000313" key="3">
    <source>
        <dbReference type="EMBL" id="MFC7381378.1"/>
    </source>
</evidence>
<dbReference type="EMBL" id="JBHTCG010000002">
    <property type="protein sequence ID" value="MFC7381378.1"/>
    <property type="molecule type" value="Genomic_DNA"/>
</dbReference>
<keyword evidence="2" id="KW-0732">Signal</keyword>
<organism evidence="3 4">
    <name type="scientific">Sphaerisporangium rhizosphaerae</name>
    <dbReference type="NCBI Taxonomy" id="2269375"/>
    <lineage>
        <taxon>Bacteria</taxon>
        <taxon>Bacillati</taxon>
        <taxon>Actinomycetota</taxon>
        <taxon>Actinomycetes</taxon>
        <taxon>Streptosporangiales</taxon>
        <taxon>Streptosporangiaceae</taxon>
        <taxon>Sphaerisporangium</taxon>
    </lineage>
</organism>
<keyword evidence="4" id="KW-1185">Reference proteome</keyword>
<feature type="compositionally biased region" description="Low complexity" evidence="1">
    <location>
        <begin position="33"/>
        <end position="49"/>
    </location>
</feature>
<evidence type="ECO:0000256" key="1">
    <source>
        <dbReference type="SAM" id="MobiDB-lite"/>
    </source>
</evidence>
<evidence type="ECO:0000256" key="2">
    <source>
        <dbReference type="SAM" id="SignalP"/>
    </source>
</evidence>
<protein>
    <submittedName>
        <fullName evidence="3">Uncharacterized protein</fullName>
    </submittedName>
</protein>
<dbReference type="Proteomes" id="UP001596496">
    <property type="component" value="Unassembled WGS sequence"/>
</dbReference>
<feature type="chain" id="PRO_5046046781" evidence="2">
    <location>
        <begin position="28"/>
        <end position="146"/>
    </location>
</feature>
<dbReference type="RefSeq" id="WP_380824290.1">
    <property type="nucleotide sequence ID" value="NZ_JBHTCG010000002.1"/>
</dbReference>
<evidence type="ECO:0000313" key="4">
    <source>
        <dbReference type="Proteomes" id="UP001596496"/>
    </source>
</evidence>
<reference evidence="4" key="1">
    <citation type="journal article" date="2019" name="Int. J. Syst. Evol. Microbiol.">
        <title>The Global Catalogue of Microorganisms (GCM) 10K type strain sequencing project: providing services to taxonomists for standard genome sequencing and annotation.</title>
        <authorList>
            <consortium name="The Broad Institute Genomics Platform"/>
            <consortium name="The Broad Institute Genome Sequencing Center for Infectious Disease"/>
            <person name="Wu L."/>
            <person name="Ma J."/>
        </authorList>
    </citation>
    <scope>NUCLEOTIDE SEQUENCE [LARGE SCALE GENOMIC DNA]</scope>
    <source>
        <strain evidence="4">CECT 7649</strain>
    </source>
</reference>
<feature type="signal peptide" evidence="2">
    <location>
        <begin position="1"/>
        <end position="27"/>
    </location>
</feature>
<proteinExistence type="predicted"/>